<dbReference type="EMBL" id="MN740570">
    <property type="protein sequence ID" value="QHU34426.1"/>
    <property type="molecule type" value="Genomic_DNA"/>
</dbReference>
<protein>
    <submittedName>
        <fullName evidence="1">Uncharacterized protein</fullName>
    </submittedName>
</protein>
<evidence type="ECO:0000313" key="1">
    <source>
        <dbReference type="EMBL" id="QHU34426.1"/>
    </source>
</evidence>
<accession>A0A6C0LUA8</accession>
<reference evidence="1" key="1">
    <citation type="journal article" date="2020" name="Nature">
        <title>Giant virus diversity and host interactions through global metagenomics.</title>
        <authorList>
            <person name="Schulz F."/>
            <person name="Roux S."/>
            <person name="Paez-Espino D."/>
            <person name="Jungbluth S."/>
            <person name="Walsh D.A."/>
            <person name="Denef V.J."/>
            <person name="McMahon K.D."/>
            <person name="Konstantinidis K.T."/>
            <person name="Eloe-Fadrosh E.A."/>
            <person name="Kyrpides N.C."/>
            <person name="Woyke T."/>
        </authorList>
    </citation>
    <scope>NUCLEOTIDE SEQUENCE</scope>
    <source>
        <strain evidence="1">GVMAG-S-1016713-123</strain>
    </source>
</reference>
<proteinExistence type="predicted"/>
<sequence length="453" mass="52256">MSKRTNPKMDLNIDNYSIRELFEVLEVDARDGQDKIISKTDLYIKKFTQEKNIIIADFFTKAKTFIIDHFADQDDLVQSLILDDNKRNEIHDSKLLISRDKEINKQTNISISQDKLNPNLKNTISRMLVIDSQFRQVFNDENPSSPTDFTMDLSEPLHDLINLRLFSIQIPYTWYTIDEAIGTNVFYYNEHKITIEPGNYKPVELMEVINNELDDIIGRDRVLFSYNPNNCKTTITNLAGSINDKIVFFDFTRFLNSKTNNNLGYLLGFQKMEYSMGAEKIRGEGIVDLYGPKYLLIVVDDYNQNHVNSGLINVYDNPNVSLKMPSYFNTTLPVRTDENNNTQFLPESPRQMTQSQLYALNTIQEQKDNHTSNFRTNAPVTTDVFGFMPIKHGEPGTSFIEFGGSLQSNVRHYFGPVNVNRLRIRLIDDKGNVVNLNGANWSFGIVCETLYQY</sequence>
<dbReference type="AlphaFoldDB" id="A0A6C0LUA8"/>
<name>A0A6C0LUA8_9ZZZZ</name>
<organism evidence="1">
    <name type="scientific">viral metagenome</name>
    <dbReference type="NCBI Taxonomy" id="1070528"/>
    <lineage>
        <taxon>unclassified sequences</taxon>
        <taxon>metagenomes</taxon>
        <taxon>organismal metagenomes</taxon>
    </lineage>
</organism>